<sequence length="338" mass="38126">MKKNITVYDIASEAGVSVATVSRVLTNNANVAELTRKKVQDVIDKYDFQPNALARSLFKNETKMIGCILPDITNPYYSSVFLEAENYALDLGYTLVLCNTMDKIMNDGIYFQTLVERQVDGIIYMGRHIATSKESESFKKIIAKYTKRLPVVMINCDYSDDNCYLVQSSEEESFLGILELLVQKGHRKIALIGGIQGVKQTDIKRNAFHRAVEKYNLDVKEEYIIEGDYTIEAGVNMMTKLLSAEDRPTAVMGINDIVSIGALKACQMNQIRVPEDIVITGFDNIPLSHYVYPSLTTVSHDYEKLGRKAVDIICDLSLGKTLEKKYEYSMNVIERDSI</sequence>
<name>A0A7R7IC70_9FIRM</name>
<evidence type="ECO:0000256" key="2">
    <source>
        <dbReference type="ARBA" id="ARBA00023125"/>
    </source>
</evidence>
<dbReference type="PROSITE" id="PS00356">
    <property type="entry name" value="HTH_LACI_1"/>
    <property type="match status" value="1"/>
</dbReference>
<dbReference type="EMBL" id="AP024169">
    <property type="protein sequence ID" value="BCN30277.1"/>
    <property type="molecule type" value="Genomic_DNA"/>
</dbReference>
<dbReference type="PANTHER" id="PTHR30146">
    <property type="entry name" value="LACI-RELATED TRANSCRIPTIONAL REPRESSOR"/>
    <property type="match status" value="1"/>
</dbReference>
<dbReference type="Proteomes" id="UP000595897">
    <property type="component" value="Chromosome"/>
</dbReference>
<dbReference type="Pfam" id="PF13377">
    <property type="entry name" value="Peripla_BP_3"/>
    <property type="match status" value="1"/>
</dbReference>
<dbReference type="InterPro" id="IPR028082">
    <property type="entry name" value="Peripla_BP_I"/>
</dbReference>
<dbReference type="GO" id="GO:0000976">
    <property type="term" value="F:transcription cis-regulatory region binding"/>
    <property type="evidence" value="ECO:0007669"/>
    <property type="project" value="TreeGrafter"/>
</dbReference>
<reference evidence="5 6" key="1">
    <citation type="submission" date="2020-11" db="EMBL/GenBank/DDBJ databases">
        <title>Draft genome sequencing of a Lachnospiraceae strain isolated from anoxic soil subjected to BSD treatment.</title>
        <authorList>
            <person name="Uek A."/>
            <person name="Tonouchi A."/>
        </authorList>
    </citation>
    <scope>NUCLEOTIDE SEQUENCE [LARGE SCALE GENOMIC DNA]</scope>
    <source>
        <strain evidence="5 6">TB5</strain>
    </source>
</reference>
<dbReference type="Gene3D" id="3.40.50.2300">
    <property type="match status" value="2"/>
</dbReference>
<dbReference type="SUPFAM" id="SSF53822">
    <property type="entry name" value="Periplasmic binding protein-like I"/>
    <property type="match status" value="1"/>
</dbReference>
<dbReference type="PRINTS" id="PR00036">
    <property type="entry name" value="HTHLACI"/>
</dbReference>
<keyword evidence="3" id="KW-0804">Transcription</keyword>
<evidence type="ECO:0000256" key="1">
    <source>
        <dbReference type="ARBA" id="ARBA00023015"/>
    </source>
</evidence>
<protein>
    <submittedName>
        <fullName evidence="5">LacI family transcriptional regulator</fullName>
    </submittedName>
</protein>
<keyword evidence="1" id="KW-0805">Transcription regulation</keyword>
<keyword evidence="6" id="KW-1185">Reference proteome</keyword>
<accession>A0A7R7IC70</accession>
<dbReference type="CDD" id="cd01392">
    <property type="entry name" value="HTH_LacI"/>
    <property type="match status" value="1"/>
</dbReference>
<dbReference type="PROSITE" id="PS50932">
    <property type="entry name" value="HTH_LACI_2"/>
    <property type="match status" value="1"/>
</dbReference>
<dbReference type="KEGG" id="ahb:bsdtb5_15720"/>
<dbReference type="Gene3D" id="1.10.260.40">
    <property type="entry name" value="lambda repressor-like DNA-binding domains"/>
    <property type="match status" value="1"/>
</dbReference>
<proteinExistence type="predicted"/>
<evidence type="ECO:0000313" key="6">
    <source>
        <dbReference type="Proteomes" id="UP000595897"/>
    </source>
</evidence>
<evidence type="ECO:0000256" key="3">
    <source>
        <dbReference type="ARBA" id="ARBA00023163"/>
    </source>
</evidence>
<gene>
    <name evidence="5" type="ORF">bsdtb5_15720</name>
</gene>
<dbReference type="PANTHER" id="PTHR30146:SF149">
    <property type="entry name" value="HTH-TYPE TRANSCRIPTIONAL REGULATOR EBGR"/>
    <property type="match status" value="1"/>
</dbReference>
<dbReference type="SUPFAM" id="SSF47413">
    <property type="entry name" value="lambda repressor-like DNA-binding domains"/>
    <property type="match status" value="1"/>
</dbReference>
<dbReference type="InterPro" id="IPR000843">
    <property type="entry name" value="HTH_LacI"/>
</dbReference>
<dbReference type="RefSeq" id="WP_271715510.1">
    <property type="nucleotide sequence ID" value="NZ_AP024169.1"/>
</dbReference>
<dbReference type="CDD" id="cd06267">
    <property type="entry name" value="PBP1_LacI_sugar_binding-like"/>
    <property type="match status" value="1"/>
</dbReference>
<dbReference type="AlphaFoldDB" id="A0A7R7IC70"/>
<evidence type="ECO:0000313" key="5">
    <source>
        <dbReference type="EMBL" id="BCN30277.1"/>
    </source>
</evidence>
<dbReference type="SMART" id="SM00354">
    <property type="entry name" value="HTH_LACI"/>
    <property type="match status" value="1"/>
</dbReference>
<organism evidence="5 6">
    <name type="scientific">Anaeromicropila herbilytica</name>
    <dbReference type="NCBI Taxonomy" id="2785025"/>
    <lineage>
        <taxon>Bacteria</taxon>
        <taxon>Bacillati</taxon>
        <taxon>Bacillota</taxon>
        <taxon>Clostridia</taxon>
        <taxon>Lachnospirales</taxon>
        <taxon>Lachnospiraceae</taxon>
        <taxon>Anaeromicropila</taxon>
    </lineage>
</organism>
<dbReference type="Pfam" id="PF00356">
    <property type="entry name" value="LacI"/>
    <property type="match status" value="1"/>
</dbReference>
<dbReference type="InterPro" id="IPR046335">
    <property type="entry name" value="LacI/GalR-like_sensor"/>
</dbReference>
<keyword evidence="2" id="KW-0238">DNA-binding</keyword>
<feature type="domain" description="HTH lacI-type" evidence="4">
    <location>
        <begin position="5"/>
        <end position="59"/>
    </location>
</feature>
<dbReference type="InterPro" id="IPR010982">
    <property type="entry name" value="Lambda_DNA-bd_dom_sf"/>
</dbReference>
<dbReference type="GO" id="GO:0003700">
    <property type="term" value="F:DNA-binding transcription factor activity"/>
    <property type="evidence" value="ECO:0007669"/>
    <property type="project" value="TreeGrafter"/>
</dbReference>
<evidence type="ECO:0000259" key="4">
    <source>
        <dbReference type="PROSITE" id="PS50932"/>
    </source>
</evidence>